<dbReference type="Pfam" id="PF11817">
    <property type="entry name" value="Foie-gras_1"/>
    <property type="match status" value="1"/>
</dbReference>
<name>A0A0L0S382_ALLM3</name>
<dbReference type="STRING" id="578462.A0A0L0S382"/>
<gene>
    <name evidence="2" type="ORF">AMAG_02645</name>
</gene>
<accession>A0A0L0S382</accession>
<reference evidence="3" key="2">
    <citation type="submission" date="2009-11" db="EMBL/GenBank/DDBJ databases">
        <title>The Genome Sequence of Allomyces macrogynus strain ATCC 38327.</title>
        <authorList>
            <consortium name="The Broad Institute Genome Sequencing Platform"/>
            <person name="Russ C."/>
            <person name="Cuomo C."/>
            <person name="Shea T."/>
            <person name="Young S.K."/>
            <person name="Zeng Q."/>
            <person name="Koehrsen M."/>
            <person name="Haas B."/>
            <person name="Borodovsky M."/>
            <person name="Guigo R."/>
            <person name="Alvarado L."/>
            <person name="Berlin A."/>
            <person name="Borenstein D."/>
            <person name="Chen Z."/>
            <person name="Engels R."/>
            <person name="Freedman E."/>
            <person name="Gellesch M."/>
            <person name="Goldberg J."/>
            <person name="Griggs A."/>
            <person name="Gujja S."/>
            <person name="Heiman D."/>
            <person name="Hepburn T."/>
            <person name="Howarth C."/>
            <person name="Jen D."/>
            <person name="Larson L."/>
            <person name="Lewis B."/>
            <person name="Mehta T."/>
            <person name="Park D."/>
            <person name="Pearson M."/>
            <person name="Roberts A."/>
            <person name="Saif S."/>
            <person name="Shenoy N."/>
            <person name="Sisk P."/>
            <person name="Stolte C."/>
            <person name="Sykes S."/>
            <person name="Walk T."/>
            <person name="White J."/>
            <person name="Yandava C."/>
            <person name="Burger G."/>
            <person name="Gray M.W."/>
            <person name="Holland P.W.H."/>
            <person name="King N."/>
            <person name="Lang F.B.F."/>
            <person name="Roger A.J."/>
            <person name="Ruiz-Trillo I."/>
            <person name="Lander E."/>
            <person name="Nusbaum C."/>
        </authorList>
    </citation>
    <scope>NUCLEOTIDE SEQUENCE [LARGE SCALE GENOMIC DNA]</scope>
    <source>
        <strain evidence="3">ATCC 38327</strain>
    </source>
</reference>
<dbReference type="VEuPathDB" id="FungiDB:AMAG_02645"/>
<evidence type="ECO:0000313" key="3">
    <source>
        <dbReference type="Proteomes" id="UP000054350"/>
    </source>
</evidence>
<dbReference type="InterPro" id="IPR021773">
    <property type="entry name" value="TPC11"/>
</dbReference>
<dbReference type="Proteomes" id="UP000054350">
    <property type="component" value="Unassembled WGS sequence"/>
</dbReference>
<dbReference type="PANTHER" id="PTHR14374">
    <property type="entry name" value="FOIE GRAS"/>
    <property type="match status" value="1"/>
</dbReference>
<protein>
    <recommendedName>
        <fullName evidence="1">Trafficking protein particle complex subunit 11 domain-containing protein</fullName>
    </recommendedName>
</protein>
<dbReference type="AlphaFoldDB" id="A0A0L0S382"/>
<evidence type="ECO:0000259" key="1">
    <source>
        <dbReference type="Pfam" id="PF11817"/>
    </source>
</evidence>
<dbReference type="EMBL" id="GG745331">
    <property type="protein sequence ID" value="KNE56875.1"/>
    <property type="molecule type" value="Genomic_DNA"/>
</dbReference>
<reference evidence="2 3" key="1">
    <citation type="submission" date="2009-11" db="EMBL/GenBank/DDBJ databases">
        <title>Annotation of Allomyces macrogynus ATCC 38327.</title>
        <authorList>
            <consortium name="The Broad Institute Genome Sequencing Platform"/>
            <person name="Russ C."/>
            <person name="Cuomo C."/>
            <person name="Burger G."/>
            <person name="Gray M.W."/>
            <person name="Holland P.W.H."/>
            <person name="King N."/>
            <person name="Lang F.B.F."/>
            <person name="Roger A.J."/>
            <person name="Ruiz-Trillo I."/>
            <person name="Young S.K."/>
            <person name="Zeng Q."/>
            <person name="Gargeya S."/>
            <person name="Fitzgerald M."/>
            <person name="Haas B."/>
            <person name="Abouelleil A."/>
            <person name="Alvarado L."/>
            <person name="Arachchi H.M."/>
            <person name="Berlin A."/>
            <person name="Chapman S.B."/>
            <person name="Gearin G."/>
            <person name="Goldberg J."/>
            <person name="Griggs A."/>
            <person name="Gujja S."/>
            <person name="Hansen M."/>
            <person name="Heiman D."/>
            <person name="Howarth C."/>
            <person name="Larimer J."/>
            <person name="Lui A."/>
            <person name="MacDonald P.J.P."/>
            <person name="McCowen C."/>
            <person name="Montmayeur A."/>
            <person name="Murphy C."/>
            <person name="Neiman D."/>
            <person name="Pearson M."/>
            <person name="Priest M."/>
            <person name="Roberts A."/>
            <person name="Saif S."/>
            <person name="Shea T."/>
            <person name="Sisk P."/>
            <person name="Stolte C."/>
            <person name="Sykes S."/>
            <person name="Wortman J."/>
            <person name="Nusbaum C."/>
            <person name="Birren B."/>
        </authorList>
    </citation>
    <scope>NUCLEOTIDE SEQUENCE [LARGE SCALE GENOMIC DNA]</scope>
    <source>
        <strain evidence="2 3">ATCC 38327</strain>
    </source>
</reference>
<proteinExistence type="predicted"/>
<feature type="domain" description="Trafficking protein particle complex subunit 11" evidence="1">
    <location>
        <begin position="141"/>
        <end position="214"/>
    </location>
</feature>
<organism evidence="2 3">
    <name type="scientific">Allomyces macrogynus (strain ATCC 38327)</name>
    <name type="common">Allomyces javanicus var. macrogynus</name>
    <dbReference type="NCBI Taxonomy" id="578462"/>
    <lineage>
        <taxon>Eukaryota</taxon>
        <taxon>Fungi</taxon>
        <taxon>Fungi incertae sedis</taxon>
        <taxon>Blastocladiomycota</taxon>
        <taxon>Blastocladiomycetes</taxon>
        <taxon>Blastocladiales</taxon>
        <taxon>Blastocladiaceae</taxon>
        <taxon>Allomyces</taxon>
    </lineage>
</organism>
<evidence type="ECO:0000313" key="2">
    <source>
        <dbReference type="EMBL" id="KNE56875.1"/>
    </source>
</evidence>
<sequence length="230" mass="26258">MITSRLHLAVASYAARISDYKPLLMDPAHKFYTAKAAAVRKKRARLTPPSPARMTVSSTQEPTALSYLGWLIRYDYKAAVFHELRGDWDEAYKLYTETYTQLTDFLRETQPSSDAQPLCNGALIPELTPGKAADVVLVSKRWYEAKLLLDVIIIKMMKLNFLLDRAPNVVNNFYGHIDVVAKRFDAPTWCPLLAWAFYEWKSRFHAMFGDLLDADGSTRKATKNMVRSNE</sequence>
<dbReference type="PANTHER" id="PTHR14374:SF0">
    <property type="entry name" value="TRAFFICKING PROTEIN PARTICLE COMPLEX SUBUNIT 11"/>
    <property type="match status" value="1"/>
</dbReference>
<keyword evidence="3" id="KW-1185">Reference proteome</keyword>
<dbReference type="OrthoDB" id="6278596at2759"/>